<evidence type="ECO:0000313" key="2">
    <source>
        <dbReference type="EMBL" id="CAB4937728.1"/>
    </source>
</evidence>
<feature type="region of interest" description="Disordered" evidence="1">
    <location>
        <begin position="53"/>
        <end position="84"/>
    </location>
</feature>
<dbReference type="AlphaFoldDB" id="A0A6J7J313"/>
<protein>
    <submittedName>
        <fullName evidence="2">Unannotated protein</fullName>
    </submittedName>
</protein>
<name>A0A6J7J313_9ZZZZ</name>
<dbReference type="EMBL" id="CAFBNB010000206">
    <property type="protein sequence ID" value="CAB4937728.1"/>
    <property type="molecule type" value="Genomic_DNA"/>
</dbReference>
<accession>A0A6J7J313</accession>
<proteinExistence type="predicted"/>
<evidence type="ECO:0000256" key="1">
    <source>
        <dbReference type="SAM" id="MobiDB-lite"/>
    </source>
</evidence>
<gene>
    <name evidence="2" type="ORF">UFOPK3720_01085</name>
</gene>
<organism evidence="2">
    <name type="scientific">freshwater metagenome</name>
    <dbReference type="NCBI Taxonomy" id="449393"/>
    <lineage>
        <taxon>unclassified sequences</taxon>
        <taxon>metagenomes</taxon>
        <taxon>ecological metagenomes</taxon>
    </lineage>
</organism>
<sequence>MSVGRQWRIGGRAKADLGSPLAISACSVTWSLVRLPTRCATVRLVVHPVSGRGVSSAQNPMVTSDPVEANSRAVSATAPRAKRQ</sequence>
<feature type="compositionally biased region" description="Polar residues" evidence="1">
    <location>
        <begin position="53"/>
        <end position="62"/>
    </location>
</feature>
<reference evidence="2" key="1">
    <citation type="submission" date="2020-05" db="EMBL/GenBank/DDBJ databases">
        <authorList>
            <person name="Chiriac C."/>
            <person name="Salcher M."/>
            <person name="Ghai R."/>
            <person name="Kavagutti S V."/>
        </authorList>
    </citation>
    <scope>NUCLEOTIDE SEQUENCE</scope>
</reference>